<feature type="region of interest" description="Disordered" evidence="1">
    <location>
        <begin position="144"/>
        <end position="174"/>
    </location>
</feature>
<dbReference type="Pfam" id="PF01936">
    <property type="entry name" value="NYN"/>
    <property type="match status" value="1"/>
</dbReference>
<dbReference type="EMBL" id="FOLB01000006">
    <property type="protein sequence ID" value="SFC39637.1"/>
    <property type="molecule type" value="Genomic_DNA"/>
</dbReference>
<dbReference type="Pfam" id="PF12872">
    <property type="entry name" value="OST-HTH"/>
    <property type="match status" value="1"/>
</dbReference>
<evidence type="ECO:0000259" key="2">
    <source>
        <dbReference type="PROSITE" id="PS51644"/>
    </source>
</evidence>
<feature type="domain" description="HTH OST-type" evidence="2">
    <location>
        <begin position="195"/>
        <end position="268"/>
    </location>
</feature>
<dbReference type="PANTHER" id="PTHR35811">
    <property type="entry name" value="SLR1870 PROTEIN"/>
    <property type="match status" value="1"/>
</dbReference>
<name>A0A1I1ITM1_9ACTN</name>
<reference evidence="3 4" key="1">
    <citation type="submission" date="2016-10" db="EMBL/GenBank/DDBJ databases">
        <authorList>
            <person name="de Groot N.N."/>
        </authorList>
    </citation>
    <scope>NUCLEOTIDE SEQUENCE [LARGE SCALE GENOMIC DNA]</scope>
    <source>
        <strain evidence="3 4">CGMCC 1.7056</strain>
    </source>
</reference>
<gene>
    <name evidence="3" type="ORF">SAMN04487968_10671</name>
</gene>
<dbReference type="InterPro" id="IPR025605">
    <property type="entry name" value="OST-HTH/LOTUS_dom"/>
</dbReference>
<protein>
    <submittedName>
        <fullName evidence="3">TIGR00288 family protein</fullName>
    </submittedName>
</protein>
<feature type="compositionally biased region" description="Low complexity" evidence="1">
    <location>
        <begin position="145"/>
        <end position="174"/>
    </location>
</feature>
<dbReference type="GO" id="GO:0004540">
    <property type="term" value="F:RNA nuclease activity"/>
    <property type="evidence" value="ECO:0007669"/>
    <property type="project" value="InterPro"/>
</dbReference>
<evidence type="ECO:0000313" key="3">
    <source>
        <dbReference type="EMBL" id="SFC39637.1"/>
    </source>
</evidence>
<dbReference type="PANTHER" id="PTHR35811:SF1">
    <property type="entry name" value="HTH OST-TYPE DOMAIN-CONTAINING PROTEIN"/>
    <property type="match status" value="1"/>
</dbReference>
<dbReference type="InterPro" id="IPR041966">
    <property type="entry name" value="LOTUS-like"/>
</dbReference>
<evidence type="ECO:0000313" key="4">
    <source>
        <dbReference type="Proteomes" id="UP000198832"/>
    </source>
</evidence>
<proteinExistence type="predicted"/>
<dbReference type="CDD" id="cd10146">
    <property type="entry name" value="LabA_like_C"/>
    <property type="match status" value="1"/>
</dbReference>
<dbReference type="InterPro" id="IPR021139">
    <property type="entry name" value="NYN"/>
</dbReference>
<evidence type="ECO:0000256" key="1">
    <source>
        <dbReference type="SAM" id="MobiDB-lite"/>
    </source>
</evidence>
<dbReference type="Gene3D" id="3.40.50.1010">
    <property type="entry name" value="5'-nuclease"/>
    <property type="match status" value="1"/>
</dbReference>
<dbReference type="RefSeq" id="WP_091123015.1">
    <property type="nucleotide sequence ID" value="NZ_FOLB01000006.1"/>
</dbReference>
<sequence length="275" mass="29661">MTDPRRIALLIDADNASAKTIDFVLNDLAEYGECNIRRAYGNWTKAGLKPWVAELHDAAIRPMQQFDLTAHKNASDMALAIDAVELLHSASPDAFAILSSDSDFTPLVHYLREKGRAVYGYGRRKTPAPFKSACTRFTELDRVVPGEASEPTAEPETSAAASGGTGATAPAKKAAPAKAAAKKAAASPSVNDLKGDARLMNVLRSAIESAADDDGFARVSTVGQRIRNQSSFDPRNYGYATWTKLFKAIDLFELRDEGSQNVAVRDVRESRAGRG</sequence>
<dbReference type="OrthoDB" id="2379772at2"/>
<dbReference type="AlphaFoldDB" id="A0A1I1ITM1"/>
<dbReference type="Gene3D" id="3.30.420.610">
    <property type="entry name" value="LOTUS domain-like"/>
    <property type="match status" value="1"/>
</dbReference>
<dbReference type="Proteomes" id="UP000198832">
    <property type="component" value="Unassembled WGS sequence"/>
</dbReference>
<dbReference type="CDD" id="cd11297">
    <property type="entry name" value="PIN_LabA-like_N_1"/>
    <property type="match status" value="1"/>
</dbReference>
<dbReference type="STRING" id="574651.SAMN04487968_10671"/>
<accession>A0A1I1ITM1</accession>
<dbReference type="PROSITE" id="PS51644">
    <property type="entry name" value="HTH_OST"/>
    <property type="match status" value="1"/>
</dbReference>
<keyword evidence="4" id="KW-1185">Reference proteome</keyword>
<organism evidence="3 4">
    <name type="scientific">Nocardioides terrae</name>
    <dbReference type="NCBI Taxonomy" id="574651"/>
    <lineage>
        <taxon>Bacteria</taxon>
        <taxon>Bacillati</taxon>
        <taxon>Actinomycetota</taxon>
        <taxon>Actinomycetes</taxon>
        <taxon>Propionibacteriales</taxon>
        <taxon>Nocardioidaceae</taxon>
        <taxon>Nocardioides</taxon>
    </lineage>
</organism>